<dbReference type="Proteomes" id="UP000264719">
    <property type="component" value="Unassembled WGS sequence"/>
</dbReference>
<gene>
    <name evidence="2" type="ORF">DCS45_02880</name>
</gene>
<dbReference type="EMBL" id="DMVW01000030">
    <property type="protein sequence ID" value="HAR50808.1"/>
    <property type="molecule type" value="Genomic_DNA"/>
</dbReference>
<organism evidence="2 3">
    <name type="scientific">Roseovarius nubinhibens</name>
    <dbReference type="NCBI Taxonomy" id="314263"/>
    <lineage>
        <taxon>Bacteria</taxon>
        <taxon>Pseudomonadati</taxon>
        <taxon>Pseudomonadota</taxon>
        <taxon>Alphaproteobacteria</taxon>
        <taxon>Rhodobacterales</taxon>
        <taxon>Roseobacteraceae</taxon>
        <taxon>Roseovarius</taxon>
    </lineage>
</organism>
<evidence type="ECO:0000256" key="1">
    <source>
        <dbReference type="ARBA" id="ARBA00008954"/>
    </source>
</evidence>
<dbReference type="EC" id="2.6.1.19" evidence="2"/>
<sequence>EKNPVTARAALATLEVIEEEDLVARAARLGEAAQARLRERLSGLASVGDIRGRGLMFGVEIVRDREGRVPAPDLAEQIYYRSLAAGVSFKISAGNVLTLSPPLVIAEEDLWTALDHVAAAVEAVTEAAGLC</sequence>
<dbReference type="Gene3D" id="3.90.1150.10">
    <property type="entry name" value="Aspartate Aminotransferase, domain 1"/>
    <property type="match status" value="1"/>
</dbReference>
<dbReference type="SUPFAM" id="SSF53383">
    <property type="entry name" value="PLP-dependent transferases"/>
    <property type="match status" value="1"/>
</dbReference>
<evidence type="ECO:0000313" key="2">
    <source>
        <dbReference type="EMBL" id="HAR50808.1"/>
    </source>
</evidence>
<dbReference type="AlphaFoldDB" id="A0A348W8E6"/>
<protein>
    <submittedName>
        <fullName evidence="2">Aspartate aminotransferase family protein</fullName>
        <ecNumber evidence="2">2.6.1.19</ecNumber>
    </submittedName>
</protein>
<evidence type="ECO:0000313" key="3">
    <source>
        <dbReference type="Proteomes" id="UP000264719"/>
    </source>
</evidence>
<proteinExistence type="inferred from homology"/>
<dbReference type="GO" id="GO:0034386">
    <property type="term" value="F:4-aminobutyrate:2-oxoglutarate transaminase activity"/>
    <property type="evidence" value="ECO:0007669"/>
    <property type="project" value="UniProtKB-EC"/>
</dbReference>
<comment type="caution">
    <text evidence="2">The sequence shown here is derived from an EMBL/GenBank/DDBJ whole genome shotgun (WGS) entry which is preliminary data.</text>
</comment>
<dbReference type="InterPro" id="IPR015424">
    <property type="entry name" value="PyrdxlP-dep_Trfase"/>
</dbReference>
<dbReference type="InterPro" id="IPR015422">
    <property type="entry name" value="PyrdxlP-dep_Trfase_small"/>
</dbReference>
<keyword evidence="2" id="KW-0808">Transferase</keyword>
<dbReference type="InterPro" id="IPR005814">
    <property type="entry name" value="Aminotrans_3"/>
</dbReference>
<dbReference type="PANTHER" id="PTHR45688">
    <property type="match status" value="1"/>
</dbReference>
<reference evidence="2 3" key="1">
    <citation type="journal article" date="2018" name="Nat. Biotechnol.">
        <title>A standardized bacterial taxonomy based on genome phylogeny substantially revises the tree of life.</title>
        <authorList>
            <person name="Parks D.H."/>
            <person name="Chuvochina M."/>
            <person name="Waite D.W."/>
            <person name="Rinke C."/>
            <person name="Skarshewski A."/>
            <person name="Chaumeil P.A."/>
            <person name="Hugenholtz P."/>
        </authorList>
    </citation>
    <scope>NUCLEOTIDE SEQUENCE [LARGE SCALE GENOMIC DNA]</scope>
    <source>
        <strain evidence="2">UBA9169</strain>
    </source>
</reference>
<feature type="non-terminal residue" evidence="2">
    <location>
        <position position="1"/>
    </location>
</feature>
<comment type="similarity">
    <text evidence="1">Belongs to the class-III pyridoxal-phosphate-dependent aminotransferase family.</text>
</comment>
<dbReference type="Pfam" id="PF00202">
    <property type="entry name" value="Aminotran_3"/>
    <property type="match status" value="1"/>
</dbReference>
<accession>A0A348W8E6</accession>
<keyword evidence="2" id="KW-0032">Aminotransferase</keyword>
<name>A0A348W8E6_9RHOB</name>
<dbReference type="PANTHER" id="PTHR45688:SF13">
    <property type="entry name" value="ALANINE--GLYOXYLATE AMINOTRANSFERASE 2-LIKE"/>
    <property type="match status" value="1"/>
</dbReference>
<dbReference type="GO" id="GO:0030170">
    <property type="term" value="F:pyridoxal phosphate binding"/>
    <property type="evidence" value="ECO:0007669"/>
    <property type="project" value="InterPro"/>
</dbReference>